<evidence type="ECO:0000256" key="8">
    <source>
        <dbReference type="ARBA" id="ARBA00024536"/>
    </source>
</evidence>
<dbReference type="GO" id="GO:0046872">
    <property type="term" value="F:metal ion binding"/>
    <property type="evidence" value="ECO:0007669"/>
    <property type="project" value="UniProtKB-KW"/>
</dbReference>
<keyword evidence="3 9" id="KW-0479">Metal-binding</keyword>
<comment type="function">
    <text evidence="9 10">Catalyzes the ferrous insertion into protoporphyrin IX.</text>
</comment>
<reference evidence="11" key="1">
    <citation type="journal article" date="2014" name="Int. J. Syst. Evol. Microbiol.">
        <title>Complete genome sequence of Corynebacterium casei LMG S-19264T (=DSM 44701T), isolated from a smear-ripened cheese.</title>
        <authorList>
            <consortium name="US DOE Joint Genome Institute (JGI-PGF)"/>
            <person name="Walter F."/>
            <person name="Albersmeier A."/>
            <person name="Kalinowski J."/>
            <person name="Ruckert C."/>
        </authorList>
    </citation>
    <scope>NUCLEOTIDE SEQUENCE</scope>
    <source>
        <strain evidence="11">KCTC 12711</strain>
    </source>
</reference>
<dbReference type="Proteomes" id="UP000614811">
    <property type="component" value="Unassembled WGS sequence"/>
</dbReference>
<proteinExistence type="inferred from homology"/>
<gene>
    <name evidence="11" type="primary">hemH1</name>
    <name evidence="9" type="synonym">hemH</name>
    <name evidence="11" type="ORF">GCM10008090_21200</name>
</gene>
<dbReference type="CDD" id="cd03411">
    <property type="entry name" value="Ferrochelatase_N"/>
    <property type="match status" value="1"/>
</dbReference>
<dbReference type="FunFam" id="3.40.50.1400:FF:000002">
    <property type="entry name" value="Ferrochelatase"/>
    <property type="match status" value="1"/>
</dbReference>
<keyword evidence="12" id="KW-1185">Reference proteome</keyword>
<name>A0A918VMV5_9GAMM</name>
<keyword evidence="2 9" id="KW-0963">Cytoplasm</keyword>
<dbReference type="GO" id="GO:0006783">
    <property type="term" value="P:heme biosynthetic process"/>
    <property type="evidence" value="ECO:0007669"/>
    <property type="project" value="UniProtKB-UniRule"/>
</dbReference>
<dbReference type="Gene3D" id="3.40.50.1400">
    <property type="match status" value="2"/>
</dbReference>
<evidence type="ECO:0000256" key="3">
    <source>
        <dbReference type="ARBA" id="ARBA00022723"/>
    </source>
</evidence>
<dbReference type="Pfam" id="PF00762">
    <property type="entry name" value="Ferrochelatase"/>
    <property type="match status" value="1"/>
</dbReference>
<keyword evidence="7 9" id="KW-0627">Porphyrin biosynthesis</keyword>
<dbReference type="GO" id="GO:0004325">
    <property type="term" value="F:ferrochelatase activity"/>
    <property type="evidence" value="ECO:0007669"/>
    <property type="project" value="UniProtKB-UniRule"/>
</dbReference>
<evidence type="ECO:0000256" key="2">
    <source>
        <dbReference type="ARBA" id="ARBA00022490"/>
    </source>
</evidence>
<comment type="catalytic activity">
    <reaction evidence="8">
        <text>Fe-coproporphyrin III + 2 H(+) = coproporphyrin III + Fe(2+)</text>
        <dbReference type="Rhea" id="RHEA:49572"/>
        <dbReference type="ChEBI" id="CHEBI:15378"/>
        <dbReference type="ChEBI" id="CHEBI:29033"/>
        <dbReference type="ChEBI" id="CHEBI:68438"/>
        <dbReference type="ChEBI" id="CHEBI:131725"/>
        <dbReference type="EC" id="4.99.1.9"/>
    </reaction>
    <physiologicalReaction direction="right-to-left" evidence="8">
        <dbReference type="Rhea" id="RHEA:49574"/>
    </physiologicalReaction>
</comment>
<dbReference type="InterPro" id="IPR033659">
    <property type="entry name" value="Ferrochelatase_N"/>
</dbReference>
<dbReference type="SUPFAM" id="SSF53800">
    <property type="entry name" value="Chelatase"/>
    <property type="match status" value="1"/>
</dbReference>
<protein>
    <recommendedName>
        <fullName evidence="9 10">Ferrochelatase</fullName>
        <ecNumber evidence="9 10">4.98.1.1</ecNumber>
    </recommendedName>
    <alternativeName>
        <fullName evidence="9">Heme synthase</fullName>
    </alternativeName>
    <alternativeName>
        <fullName evidence="9">Protoheme ferro-lyase</fullName>
    </alternativeName>
</protein>
<evidence type="ECO:0000256" key="7">
    <source>
        <dbReference type="ARBA" id="ARBA00023244"/>
    </source>
</evidence>
<evidence type="ECO:0000256" key="1">
    <source>
        <dbReference type="ARBA" id="ARBA00007718"/>
    </source>
</evidence>
<keyword evidence="5 9" id="KW-0350">Heme biosynthesis</keyword>
<comment type="similarity">
    <text evidence="1 9 10">Belongs to the ferrochelatase family.</text>
</comment>
<evidence type="ECO:0000256" key="6">
    <source>
        <dbReference type="ARBA" id="ARBA00023239"/>
    </source>
</evidence>
<dbReference type="GO" id="GO:0005737">
    <property type="term" value="C:cytoplasm"/>
    <property type="evidence" value="ECO:0007669"/>
    <property type="project" value="UniProtKB-SubCell"/>
</dbReference>
<evidence type="ECO:0000313" key="12">
    <source>
        <dbReference type="Proteomes" id="UP000614811"/>
    </source>
</evidence>
<evidence type="ECO:0000256" key="10">
    <source>
        <dbReference type="RuleBase" id="RU000607"/>
    </source>
</evidence>
<dbReference type="NCBIfam" id="TIGR00109">
    <property type="entry name" value="hemH"/>
    <property type="match status" value="1"/>
</dbReference>
<dbReference type="PROSITE" id="PS00534">
    <property type="entry name" value="FERROCHELATASE"/>
    <property type="match status" value="1"/>
</dbReference>
<dbReference type="EMBL" id="BMXA01000003">
    <property type="protein sequence ID" value="GHA11197.1"/>
    <property type="molecule type" value="Genomic_DNA"/>
</dbReference>
<dbReference type="InterPro" id="IPR019772">
    <property type="entry name" value="Ferrochelatase_AS"/>
</dbReference>
<comment type="catalytic activity">
    <reaction evidence="9 10">
        <text>heme b + 2 H(+) = protoporphyrin IX + Fe(2+)</text>
        <dbReference type="Rhea" id="RHEA:22584"/>
        <dbReference type="ChEBI" id="CHEBI:15378"/>
        <dbReference type="ChEBI" id="CHEBI:29033"/>
        <dbReference type="ChEBI" id="CHEBI:57306"/>
        <dbReference type="ChEBI" id="CHEBI:60344"/>
        <dbReference type="EC" id="4.98.1.1"/>
    </reaction>
</comment>
<evidence type="ECO:0000256" key="4">
    <source>
        <dbReference type="ARBA" id="ARBA00023004"/>
    </source>
</evidence>
<comment type="pathway">
    <text evidence="9 10">Porphyrin-containing compound metabolism; protoheme biosynthesis; protoheme from protoporphyrin-IX: step 1/1.</text>
</comment>
<feature type="binding site" evidence="9">
    <location>
        <position position="163"/>
    </location>
    <ligand>
        <name>Fe(2+)</name>
        <dbReference type="ChEBI" id="CHEBI:29033"/>
    </ligand>
</feature>
<dbReference type="HAMAP" id="MF_00323">
    <property type="entry name" value="Ferrochelatase"/>
    <property type="match status" value="1"/>
</dbReference>
<dbReference type="AlphaFoldDB" id="A0A918VMV5"/>
<comment type="subcellular location">
    <subcellularLocation>
        <location evidence="9 10">Cytoplasm</location>
    </subcellularLocation>
</comment>
<evidence type="ECO:0000256" key="5">
    <source>
        <dbReference type="ARBA" id="ARBA00023133"/>
    </source>
</evidence>
<dbReference type="InterPro" id="IPR033644">
    <property type="entry name" value="Ferrochelatase_C"/>
</dbReference>
<dbReference type="EC" id="4.98.1.1" evidence="9 10"/>
<keyword evidence="6 9" id="KW-0456">Lyase</keyword>
<sequence>MDPRVIELPALFRTILVKGIIINFRAHKSAATYREIWTEEGSPLLINTQGLGDKTATLLGDEYQVEIAMRYGQPSVEEKLRKLHNAGTNNLIVIPLYPQYSGSTNGSTFDAVAKALQKFRWVPNLKFVSHYYDQPAYIQAIADSVKSHWDTFGRAQKLIMSFHGVPKKYITKGDPYQQQCQATALAIAKKLALKDDEWMLVFQSRFGAQEWLQPYCDETLKSLPAQGIKSVDMICPGFSADCLETLEEIEGENKEYFMKAGGEDYRYISCLNDSPAHAALMADIVHQHSQT</sequence>
<comment type="caution">
    <text evidence="11">The sequence shown here is derived from an EMBL/GenBank/DDBJ whole genome shotgun (WGS) entry which is preliminary data.</text>
</comment>
<keyword evidence="4 9" id="KW-0408">Iron</keyword>
<reference evidence="11" key="2">
    <citation type="submission" date="2020-09" db="EMBL/GenBank/DDBJ databases">
        <authorList>
            <person name="Sun Q."/>
            <person name="Kim S."/>
        </authorList>
    </citation>
    <scope>NUCLEOTIDE SEQUENCE</scope>
    <source>
        <strain evidence="11">KCTC 12711</strain>
    </source>
</reference>
<evidence type="ECO:0000313" key="11">
    <source>
        <dbReference type="EMBL" id="GHA11197.1"/>
    </source>
</evidence>
<evidence type="ECO:0000256" key="9">
    <source>
        <dbReference type="HAMAP-Rule" id="MF_00323"/>
    </source>
</evidence>
<feature type="binding site" evidence="9">
    <location>
        <position position="244"/>
    </location>
    <ligand>
        <name>Fe(2+)</name>
        <dbReference type="ChEBI" id="CHEBI:29033"/>
    </ligand>
</feature>
<dbReference type="PANTHER" id="PTHR11108:SF1">
    <property type="entry name" value="FERROCHELATASE, MITOCHONDRIAL"/>
    <property type="match status" value="1"/>
</dbReference>
<dbReference type="CDD" id="cd00419">
    <property type="entry name" value="Ferrochelatase_C"/>
    <property type="match status" value="1"/>
</dbReference>
<dbReference type="InterPro" id="IPR001015">
    <property type="entry name" value="Ferrochelatase"/>
</dbReference>
<organism evidence="11 12">
    <name type="scientific">Arenicella chitinivorans</name>
    <dbReference type="NCBI Taxonomy" id="1329800"/>
    <lineage>
        <taxon>Bacteria</taxon>
        <taxon>Pseudomonadati</taxon>
        <taxon>Pseudomonadota</taxon>
        <taxon>Gammaproteobacteria</taxon>
        <taxon>Arenicellales</taxon>
        <taxon>Arenicellaceae</taxon>
        <taxon>Arenicella</taxon>
    </lineage>
</organism>
<dbReference type="PANTHER" id="PTHR11108">
    <property type="entry name" value="FERROCHELATASE"/>
    <property type="match status" value="1"/>
</dbReference>
<accession>A0A918VMV5</accession>